<evidence type="ECO:0000256" key="1">
    <source>
        <dbReference type="ARBA" id="ARBA00009865"/>
    </source>
</evidence>
<dbReference type="CDD" id="cd08982">
    <property type="entry name" value="GH43-like"/>
    <property type="match status" value="1"/>
</dbReference>
<evidence type="ECO:0000259" key="5">
    <source>
        <dbReference type="PROSITE" id="PS50022"/>
    </source>
</evidence>
<dbReference type="EMBL" id="RJJD01000001">
    <property type="protein sequence ID" value="RNI31738.1"/>
    <property type="molecule type" value="Genomic_DNA"/>
</dbReference>
<name>A0A3M9N3Z3_9BACT</name>
<accession>A0A3M9N3Z3</accession>
<dbReference type="SUPFAM" id="SSF49785">
    <property type="entry name" value="Galactose-binding domain-like"/>
    <property type="match status" value="1"/>
</dbReference>
<dbReference type="SUPFAM" id="SSF49265">
    <property type="entry name" value="Fibronectin type III"/>
    <property type="match status" value="1"/>
</dbReference>
<dbReference type="Gene3D" id="2.60.120.260">
    <property type="entry name" value="Galactose-binding domain-like"/>
    <property type="match status" value="1"/>
</dbReference>
<dbReference type="InterPro" id="IPR036116">
    <property type="entry name" value="FN3_sf"/>
</dbReference>
<dbReference type="Gene3D" id="2.115.10.20">
    <property type="entry name" value="Glycosyl hydrolase domain, family 43"/>
    <property type="match status" value="1"/>
</dbReference>
<organism evidence="6 7">
    <name type="scientific">Rufibacter latericius</name>
    <dbReference type="NCBI Taxonomy" id="2487040"/>
    <lineage>
        <taxon>Bacteria</taxon>
        <taxon>Pseudomonadati</taxon>
        <taxon>Bacteroidota</taxon>
        <taxon>Cytophagia</taxon>
        <taxon>Cytophagales</taxon>
        <taxon>Hymenobacteraceae</taxon>
        <taxon>Rufibacter</taxon>
    </lineage>
</organism>
<dbReference type="InterPro" id="IPR013783">
    <property type="entry name" value="Ig-like_fold"/>
</dbReference>
<dbReference type="Pfam" id="PF00754">
    <property type="entry name" value="F5_F8_type_C"/>
    <property type="match status" value="1"/>
</dbReference>
<dbReference type="InterPro" id="IPR006710">
    <property type="entry name" value="Glyco_hydro_43"/>
</dbReference>
<dbReference type="GO" id="GO:0005975">
    <property type="term" value="P:carbohydrate metabolic process"/>
    <property type="evidence" value="ECO:0007669"/>
    <property type="project" value="InterPro"/>
</dbReference>
<protein>
    <submittedName>
        <fullName evidence="6">Xylosidase</fullName>
    </submittedName>
</protein>
<dbReference type="InterPro" id="IPR008979">
    <property type="entry name" value="Galactose-bd-like_sf"/>
</dbReference>
<dbReference type="PANTHER" id="PTHR42812:SF5">
    <property type="entry name" value="ENDO-ARABINASE"/>
    <property type="match status" value="1"/>
</dbReference>
<dbReference type="InterPro" id="IPR051795">
    <property type="entry name" value="Glycosyl_Hydrlase_43"/>
</dbReference>
<feature type="domain" description="F5/8 type C" evidence="5">
    <location>
        <begin position="326"/>
        <end position="476"/>
    </location>
</feature>
<dbReference type="AlphaFoldDB" id="A0A3M9N3Z3"/>
<keyword evidence="3 4" id="KW-0326">Glycosidase</keyword>
<dbReference type="GO" id="GO:0004553">
    <property type="term" value="F:hydrolase activity, hydrolyzing O-glycosyl compounds"/>
    <property type="evidence" value="ECO:0007669"/>
    <property type="project" value="InterPro"/>
</dbReference>
<evidence type="ECO:0000256" key="4">
    <source>
        <dbReference type="RuleBase" id="RU361187"/>
    </source>
</evidence>
<comment type="similarity">
    <text evidence="1 4">Belongs to the glycosyl hydrolase 43 family.</text>
</comment>
<gene>
    <name evidence="6" type="ORF">EFB08_03715</name>
</gene>
<keyword evidence="7" id="KW-1185">Reference proteome</keyword>
<evidence type="ECO:0000313" key="7">
    <source>
        <dbReference type="Proteomes" id="UP000272117"/>
    </source>
</evidence>
<reference evidence="6 7" key="1">
    <citation type="submission" date="2018-11" db="EMBL/GenBank/DDBJ databases">
        <title>Rufibacter latericius sp. nov., isolated from water in Baiyang Lake.</title>
        <authorList>
            <person name="Yang Y."/>
        </authorList>
    </citation>
    <scope>NUCLEOTIDE SEQUENCE [LARGE SCALE GENOMIC DNA]</scope>
    <source>
        <strain evidence="6 7">R-22-1c-1</strain>
    </source>
</reference>
<evidence type="ECO:0000256" key="2">
    <source>
        <dbReference type="ARBA" id="ARBA00022801"/>
    </source>
</evidence>
<dbReference type="OrthoDB" id="9801455at2"/>
<evidence type="ECO:0000313" key="6">
    <source>
        <dbReference type="EMBL" id="RNI31738.1"/>
    </source>
</evidence>
<evidence type="ECO:0000256" key="3">
    <source>
        <dbReference type="ARBA" id="ARBA00023295"/>
    </source>
</evidence>
<dbReference type="InterPro" id="IPR000421">
    <property type="entry name" value="FA58C"/>
</dbReference>
<comment type="caution">
    <text evidence="6">The sequence shown here is derived from an EMBL/GenBank/DDBJ whole genome shotgun (WGS) entry which is preliminary data.</text>
</comment>
<dbReference type="InterPro" id="IPR023296">
    <property type="entry name" value="Glyco_hydro_beta-prop_sf"/>
</dbReference>
<dbReference type="PROSITE" id="PS50022">
    <property type="entry name" value="FA58C_3"/>
    <property type="match status" value="1"/>
</dbReference>
<keyword evidence="2 4" id="KW-0378">Hydrolase</keyword>
<sequence length="569" mass="65197">MHLPAAAQKTQRTYCNPMNLDYGYTPIPNFTESGKHRATADPVIVMYKGDYYLFSTNQWGYWWSNNLYNWNFVSKSFLKPHHKVYDDLCAPAVFVLGDTLLVFGSTHEKNFPLWMSTNPKANQWKEAVEPFQVGAWDPAFFLDDDNRLYLYWGSSNVYPMYGIEINRKTFEPIGEKKEMIGLNHERFGWQRFGEYLDNTFLDPFMEGAWMDKHNGKYYLQYGAPGTEFSGYADGVQVGDSPLGPFKPQAHNPFAYKPGGFARGAGHGNSFKDKWGNWWHVSTVVISVKNNFERRLGVWPAGFDKDGVMYCNTTFGDYPHYLPNGPSDHLKSRFTGWMLLNYNKPVTVSSTLAAYAPNYAVDESIKTYWSAATGNKGEWIQTELGQPSTVNAIQLNYADQDVTFLGKQTNIYHQYKLYHSLDGKTWKVLVDKSQNKTDVPHDYIELDKPVQARYLKLENLHMPTGKFAISGFRVFGSGNGKKPQTVKDLTILRTEKDKRSAWIKWSQVSDAYAYNLYTGVAPDKLYNCIMVHGGGEYYFKGMDKELPYYFQIEAINENGVSTRSKVIESK</sequence>
<dbReference type="Pfam" id="PF04616">
    <property type="entry name" value="Glyco_hydro_43"/>
    <property type="match status" value="1"/>
</dbReference>
<proteinExistence type="inferred from homology"/>
<dbReference type="Proteomes" id="UP000272117">
    <property type="component" value="Unassembled WGS sequence"/>
</dbReference>
<dbReference type="SUPFAM" id="SSF75005">
    <property type="entry name" value="Arabinanase/levansucrase/invertase"/>
    <property type="match status" value="1"/>
</dbReference>
<dbReference type="PANTHER" id="PTHR42812">
    <property type="entry name" value="BETA-XYLOSIDASE"/>
    <property type="match status" value="1"/>
</dbReference>
<dbReference type="Gene3D" id="2.60.40.10">
    <property type="entry name" value="Immunoglobulins"/>
    <property type="match status" value="1"/>
</dbReference>